<comment type="pathway">
    <text evidence="5">Cell wall biogenesis; teichoic acid biosynthesis.</text>
</comment>
<evidence type="ECO:0000313" key="7">
    <source>
        <dbReference type="Proteomes" id="UP000677218"/>
    </source>
</evidence>
<dbReference type="PANTHER" id="PTHR34136">
    <property type="match status" value="1"/>
</dbReference>
<comment type="similarity">
    <text evidence="5">Belongs to the glycosyltransferase 26 family. TagA/TarA subfamily.</text>
</comment>
<dbReference type="Proteomes" id="UP000677218">
    <property type="component" value="Unassembled WGS sequence"/>
</dbReference>
<dbReference type="Pfam" id="PF03808">
    <property type="entry name" value="Glyco_tran_WecG"/>
    <property type="match status" value="1"/>
</dbReference>
<comment type="catalytic activity">
    <reaction evidence="5">
        <text>UDP-N-acetyl-alpha-D-mannosamine + N-acetyl-alpha-D-glucosaminyl-di-trans,octa-cis-undecaprenyl diphosphate = N-acetyl-beta-D-mannosaminyl-(1-&gt;4)-N-acetyl-alpha-D-glucosaminyl di-trans,octa-cis-undecaprenyl diphosphate + UDP + H(+)</text>
        <dbReference type="Rhea" id="RHEA:16053"/>
        <dbReference type="ChEBI" id="CHEBI:15378"/>
        <dbReference type="ChEBI" id="CHEBI:58223"/>
        <dbReference type="ChEBI" id="CHEBI:62959"/>
        <dbReference type="ChEBI" id="CHEBI:68623"/>
        <dbReference type="ChEBI" id="CHEBI:132210"/>
        <dbReference type="EC" id="2.4.1.187"/>
    </reaction>
</comment>
<comment type="caution">
    <text evidence="6">The sequence shown here is derived from an EMBL/GenBank/DDBJ whole genome shotgun (WGS) entry which is preliminary data.</text>
</comment>
<dbReference type="GO" id="GO:0047244">
    <property type="term" value="F:N-acetylglucosaminyldiphosphoundecaprenol N-acetyl-beta-D-mannosaminyltransferase activity"/>
    <property type="evidence" value="ECO:0007669"/>
    <property type="project" value="UniProtKB-UniRule"/>
</dbReference>
<dbReference type="EMBL" id="BMAY01000001">
    <property type="protein sequence ID" value="GFZ26348.1"/>
    <property type="molecule type" value="Genomic_DNA"/>
</dbReference>
<sequence>MDKVKILGVAFDNLTTDQFHQIFAKRIAEHEPTFVVTGNPEIVMAAQENPEYLKIIQQDADYITPDGTGIILASRWQGHPLPERVTGYDLFLWLLKLADQQHLRVYLLGSMPHVVHEAGRRIRRDYPHAELLAAEDGYFKDNQFEVVVNRIHKAQPDLVFIGTGAPKQERLIKALKEAGTGALMMGVGGTFDVFSGEKKRAPRWMQQAHIEWLYRLVTEPTRIGRMMVLPQFARAAYQEAKRKKKEERA</sequence>
<reference evidence="6" key="1">
    <citation type="submission" date="2020-08" db="EMBL/GenBank/DDBJ databases">
        <title>Taxonomic study for Lactobacillus species isolated from hardwood bark.</title>
        <authorList>
            <person name="Tohno M."/>
            <person name="Tanizawa Y."/>
        </authorList>
    </citation>
    <scope>NUCLEOTIDE SEQUENCE</scope>
    <source>
        <strain evidence="6">B40</strain>
    </source>
</reference>
<keyword evidence="4 5" id="KW-0961">Cell wall biogenesis/degradation</keyword>
<dbReference type="HAMAP" id="MF_02070">
    <property type="entry name" value="TagA_TarA"/>
    <property type="match status" value="1"/>
</dbReference>
<keyword evidence="2 5" id="KW-0808">Transferase</keyword>
<accession>A0A916QHH8</accession>
<evidence type="ECO:0000256" key="5">
    <source>
        <dbReference type="HAMAP-Rule" id="MF_02070"/>
    </source>
</evidence>
<dbReference type="EC" id="2.4.1.187" evidence="5"/>
<evidence type="ECO:0000256" key="4">
    <source>
        <dbReference type="ARBA" id="ARBA00023316"/>
    </source>
</evidence>
<evidence type="ECO:0000313" key="6">
    <source>
        <dbReference type="EMBL" id="GFZ26348.1"/>
    </source>
</evidence>
<dbReference type="AlphaFoldDB" id="A0A916QHH8"/>
<dbReference type="GO" id="GO:0071555">
    <property type="term" value="P:cell wall organization"/>
    <property type="evidence" value="ECO:0007669"/>
    <property type="project" value="UniProtKB-KW"/>
</dbReference>
<evidence type="ECO:0000256" key="2">
    <source>
        <dbReference type="ARBA" id="ARBA00022679"/>
    </source>
</evidence>
<gene>
    <name evidence="6" type="primary">wecG</name>
    <name evidence="6" type="ORF">LCB40_02280</name>
</gene>
<dbReference type="InterPro" id="IPR034714">
    <property type="entry name" value="TagA_TarA"/>
</dbReference>
<dbReference type="InterPro" id="IPR004629">
    <property type="entry name" value="WecG_TagA_CpsF"/>
</dbReference>
<proteinExistence type="inferred from homology"/>
<dbReference type="CDD" id="cd06533">
    <property type="entry name" value="Glyco_transf_WecG_TagA"/>
    <property type="match status" value="1"/>
</dbReference>
<dbReference type="NCBIfam" id="TIGR00696">
    <property type="entry name" value="wecG_tagA_cpsF"/>
    <property type="match status" value="1"/>
</dbReference>
<dbReference type="RefSeq" id="WP_212780052.1">
    <property type="nucleotide sequence ID" value="NZ_BMAY01000001.1"/>
</dbReference>
<evidence type="ECO:0000256" key="3">
    <source>
        <dbReference type="ARBA" id="ARBA00022944"/>
    </source>
</evidence>
<name>A0A916QHH8_9LACO</name>
<keyword evidence="3 5" id="KW-0777">Teichoic acid biosynthesis</keyword>
<dbReference type="Gene3D" id="3.40.50.2300">
    <property type="match status" value="1"/>
</dbReference>
<evidence type="ECO:0000256" key="1">
    <source>
        <dbReference type="ARBA" id="ARBA00022676"/>
    </source>
</evidence>
<comment type="function">
    <text evidence="5">Catalyzes the conversion of GlcNAc-PP-undecaprenol into ManNAc-GlcNAc-PP-undecaprenol, the first committed lipid intermediate in the de novo synthesis of teichoic acid.</text>
</comment>
<organism evidence="6 7">
    <name type="scientific">Lactobacillus corticis</name>
    <dbReference type="NCBI Taxonomy" id="2201249"/>
    <lineage>
        <taxon>Bacteria</taxon>
        <taxon>Bacillati</taxon>
        <taxon>Bacillota</taxon>
        <taxon>Bacilli</taxon>
        <taxon>Lactobacillales</taxon>
        <taxon>Lactobacillaceae</taxon>
        <taxon>Lactobacillus</taxon>
    </lineage>
</organism>
<protein>
    <recommendedName>
        <fullName evidence="5">N-acetylglucosaminyldiphosphoundecaprenol N-acetyl-beta-D-mannosaminyltransferase</fullName>
        <ecNumber evidence="5">2.4.1.187</ecNumber>
    </recommendedName>
    <alternativeName>
        <fullName evidence="5">N-acetylmannosaminyltransferase</fullName>
    </alternativeName>
    <alternativeName>
        <fullName evidence="5">UDP-N-acetylmannosamine transferase</fullName>
    </alternativeName>
    <alternativeName>
        <fullName evidence="5">UDP-N-acetylmannosamine:N-acetylglucosaminyl pyrophosphorylundecaprenol N-acetylmannosaminyltransferase</fullName>
    </alternativeName>
</protein>
<keyword evidence="7" id="KW-1185">Reference proteome</keyword>
<dbReference type="GO" id="GO:0019350">
    <property type="term" value="P:teichoic acid biosynthetic process"/>
    <property type="evidence" value="ECO:0007669"/>
    <property type="project" value="UniProtKB-UniRule"/>
</dbReference>
<dbReference type="PANTHER" id="PTHR34136:SF1">
    <property type="entry name" value="UDP-N-ACETYL-D-MANNOSAMINURONIC ACID TRANSFERASE"/>
    <property type="match status" value="1"/>
</dbReference>
<keyword evidence="1 5" id="KW-0328">Glycosyltransferase</keyword>